<dbReference type="RefSeq" id="WP_101073738.1">
    <property type="nucleotide sequence ID" value="NZ_PISP01000003.1"/>
</dbReference>
<reference evidence="3 4" key="1">
    <citation type="submission" date="2017-11" db="EMBL/GenBank/DDBJ databases">
        <title>Rhodohalobacter 15182 sp. nov., isolated from a salt lake.</title>
        <authorList>
            <person name="Han S."/>
        </authorList>
    </citation>
    <scope>NUCLEOTIDE SEQUENCE [LARGE SCALE GENOMIC DNA]</scope>
    <source>
        <strain evidence="3 4">15182</strain>
    </source>
</reference>
<comment type="similarity">
    <text evidence="1">Belongs to the CapA family.</text>
</comment>
<name>A0A2N0VGG1_9BACT</name>
<dbReference type="EMBL" id="PISP01000003">
    <property type="protein sequence ID" value="PKD43264.1"/>
    <property type="molecule type" value="Genomic_DNA"/>
</dbReference>
<evidence type="ECO:0000313" key="4">
    <source>
        <dbReference type="Proteomes" id="UP000233398"/>
    </source>
</evidence>
<keyword evidence="4" id="KW-1185">Reference proteome</keyword>
<evidence type="ECO:0000256" key="1">
    <source>
        <dbReference type="ARBA" id="ARBA00005662"/>
    </source>
</evidence>
<dbReference type="InterPro" id="IPR019079">
    <property type="entry name" value="Capsule_synth_CapA"/>
</dbReference>
<protein>
    <recommendedName>
        <fullName evidence="2">Capsule synthesis protein CapA domain-containing protein</fullName>
    </recommendedName>
</protein>
<evidence type="ECO:0000259" key="2">
    <source>
        <dbReference type="SMART" id="SM00854"/>
    </source>
</evidence>
<dbReference type="SUPFAM" id="SSF56300">
    <property type="entry name" value="Metallo-dependent phosphatases"/>
    <property type="match status" value="1"/>
</dbReference>
<evidence type="ECO:0000313" key="3">
    <source>
        <dbReference type="EMBL" id="PKD43264.1"/>
    </source>
</evidence>
<dbReference type="OrthoDB" id="9810906at2"/>
<dbReference type="CDD" id="cd07381">
    <property type="entry name" value="MPP_CapA"/>
    <property type="match status" value="1"/>
</dbReference>
<dbReference type="Gene3D" id="3.60.21.10">
    <property type="match status" value="1"/>
</dbReference>
<dbReference type="InterPro" id="IPR029052">
    <property type="entry name" value="Metallo-depent_PP-like"/>
</dbReference>
<dbReference type="PANTHER" id="PTHR33393:SF13">
    <property type="entry name" value="PGA BIOSYNTHESIS PROTEIN CAPA"/>
    <property type="match status" value="1"/>
</dbReference>
<dbReference type="InterPro" id="IPR052169">
    <property type="entry name" value="CW_Biosynth-Accessory"/>
</dbReference>
<gene>
    <name evidence="3" type="ORF">CWD77_11660</name>
</gene>
<sequence length="384" mass="43018">MGEQKKDVVRIVITGDTHLGGGRVTELARKGNVNSLFGEYADLIKTSDLAISNLESPVINDGTPIPKTGPSLKSPANAMPVLKKAGFDLVTLSNNHIMDYGEEGLYSTIKECKANGLATVGAGGSFEEASKPYFCEISGLKIAILNIAENEFGTTRNDQAGGYGMDPVQNYYSIRECRKDADHVIVIVHGGHEHYELPSPRMKKTYRFFADAGASAVISHHTHCPSGYEEYNGVPICYSLGNFLFDQPERDRSTVSSWHEGLIAELLVSQNKLEVRYHPYIQNYSTPGLRKMNQDEKDAFFNKMERLNNIISDDGRLEAEFKNYCERSYRMYSGFLEPHSNRLLHAMRNRNLAPSMLSDKKKRLLLNLTRCESHRDVLIKTLTP</sequence>
<dbReference type="AlphaFoldDB" id="A0A2N0VGG1"/>
<dbReference type="Proteomes" id="UP000233398">
    <property type="component" value="Unassembled WGS sequence"/>
</dbReference>
<organism evidence="3 4">
    <name type="scientific">Rhodohalobacter barkolensis</name>
    <dbReference type="NCBI Taxonomy" id="2053187"/>
    <lineage>
        <taxon>Bacteria</taxon>
        <taxon>Pseudomonadati</taxon>
        <taxon>Balneolota</taxon>
        <taxon>Balneolia</taxon>
        <taxon>Balneolales</taxon>
        <taxon>Balneolaceae</taxon>
        <taxon>Rhodohalobacter</taxon>
    </lineage>
</organism>
<feature type="domain" description="Capsule synthesis protein CapA" evidence="2">
    <location>
        <begin position="10"/>
        <end position="247"/>
    </location>
</feature>
<comment type="caution">
    <text evidence="3">The sequence shown here is derived from an EMBL/GenBank/DDBJ whole genome shotgun (WGS) entry which is preliminary data.</text>
</comment>
<proteinExistence type="inferred from homology"/>
<dbReference type="Pfam" id="PF09587">
    <property type="entry name" value="PGA_cap"/>
    <property type="match status" value="1"/>
</dbReference>
<dbReference type="SMART" id="SM00854">
    <property type="entry name" value="PGA_cap"/>
    <property type="match status" value="1"/>
</dbReference>
<dbReference type="PANTHER" id="PTHR33393">
    <property type="entry name" value="POLYGLUTAMINE SYNTHESIS ACCESSORY PROTEIN RV0574C-RELATED"/>
    <property type="match status" value="1"/>
</dbReference>
<accession>A0A2N0VGG1</accession>